<dbReference type="HOGENOM" id="CLU_037162_20_3_10"/>
<reference evidence="4 5" key="1">
    <citation type="journal article" date="2012" name="Stand. Genomic Sci.">
        <title>Genome sequence of the orange-pigmented seawater bacterium Owenweeksia hongkongensis type strain (UST20020801(T)).</title>
        <authorList>
            <person name="Riedel T."/>
            <person name="Held B."/>
            <person name="Nolan M."/>
            <person name="Lucas S."/>
            <person name="Lapidus A."/>
            <person name="Tice H."/>
            <person name="Del Rio T.G."/>
            <person name="Cheng J.F."/>
            <person name="Han C."/>
            <person name="Tapia R."/>
            <person name="Goodwin L.A."/>
            <person name="Pitluck S."/>
            <person name="Liolios K."/>
            <person name="Mavromatis K."/>
            <person name="Pagani I."/>
            <person name="Ivanova N."/>
            <person name="Mikhailova N."/>
            <person name="Pati A."/>
            <person name="Chen A."/>
            <person name="Palaniappan K."/>
            <person name="Rohde M."/>
            <person name="Tindall B.J."/>
            <person name="Detter J.C."/>
            <person name="Goker M."/>
            <person name="Woyke T."/>
            <person name="Bristow J."/>
            <person name="Eisen J.A."/>
            <person name="Markowitz V."/>
            <person name="Hugenholtz P."/>
            <person name="Klenk H.P."/>
            <person name="Kyrpides N.C."/>
        </authorList>
    </citation>
    <scope>NUCLEOTIDE SEQUENCE</scope>
    <source>
        <strain evidence="5">DSM 17368 / JCM 12287 / NRRL B-23963</strain>
    </source>
</reference>
<dbReference type="KEGG" id="oho:Oweho_1860"/>
<name>G8R1R3_OWEHD</name>
<evidence type="ECO:0000259" key="3">
    <source>
        <dbReference type="PROSITE" id="PS51462"/>
    </source>
</evidence>
<dbReference type="RefSeq" id="WP_014202195.1">
    <property type="nucleotide sequence ID" value="NC_016599.1"/>
</dbReference>
<evidence type="ECO:0000256" key="1">
    <source>
        <dbReference type="ARBA" id="ARBA00022801"/>
    </source>
</evidence>
<dbReference type="AlphaFoldDB" id="G8R1R3"/>
<dbReference type="InterPro" id="IPR020084">
    <property type="entry name" value="NUDIX_hydrolase_CS"/>
</dbReference>
<dbReference type="PROSITE" id="PS00893">
    <property type="entry name" value="NUDIX_BOX"/>
    <property type="match status" value="1"/>
</dbReference>
<proteinExistence type="inferred from homology"/>
<dbReference type="GO" id="GO:0016787">
    <property type="term" value="F:hydrolase activity"/>
    <property type="evidence" value="ECO:0007669"/>
    <property type="project" value="UniProtKB-KW"/>
</dbReference>
<dbReference type="PRINTS" id="PR00502">
    <property type="entry name" value="NUDIXFAMILY"/>
</dbReference>
<dbReference type="CDD" id="cd18873">
    <property type="entry name" value="NUDIX_NadM_like"/>
    <property type="match status" value="1"/>
</dbReference>
<dbReference type="EMBL" id="CP003156">
    <property type="protein sequence ID" value="AEV32839.1"/>
    <property type="molecule type" value="Genomic_DNA"/>
</dbReference>
<evidence type="ECO:0000313" key="5">
    <source>
        <dbReference type="Proteomes" id="UP000005631"/>
    </source>
</evidence>
<dbReference type="SUPFAM" id="SSF55811">
    <property type="entry name" value="Nudix"/>
    <property type="match status" value="1"/>
</dbReference>
<comment type="similarity">
    <text evidence="2">Belongs to the Nudix hydrolase family.</text>
</comment>
<dbReference type="OrthoDB" id="9786141at2"/>
<dbReference type="InterPro" id="IPR020476">
    <property type="entry name" value="Nudix_hydrolase"/>
</dbReference>
<accession>G8R1R3</accession>
<dbReference type="Pfam" id="PF00293">
    <property type="entry name" value="NUDIX"/>
    <property type="match status" value="1"/>
</dbReference>
<dbReference type="STRING" id="926562.Oweho_1860"/>
<keyword evidence="5" id="KW-1185">Reference proteome</keyword>
<evidence type="ECO:0000313" key="4">
    <source>
        <dbReference type="EMBL" id="AEV32839.1"/>
    </source>
</evidence>
<dbReference type="PROSITE" id="PS51462">
    <property type="entry name" value="NUDIX"/>
    <property type="match status" value="1"/>
</dbReference>
<dbReference type="InterPro" id="IPR015797">
    <property type="entry name" value="NUDIX_hydrolase-like_dom_sf"/>
</dbReference>
<protein>
    <submittedName>
        <fullName evidence="4">ADP-ribose pyrophosphatase</fullName>
    </submittedName>
</protein>
<dbReference type="PANTHER" id="PTHR43736:SF1">
    <property type="entry name" value="DIHYDRONEOPTERIN TRIPHOSPHATE DIPHOSPHATASE"/>
    <property type="match status" value="1"/>
</dbReference>
<gene>
    <name evidence="4" type="ordered locus">Oweho_1860</name>
</gene>
<dbReference type="PANTHER" id="PTHR43736">
    <property type="entry name" value="ADP-RIBOSE PYROPHOSPHATASE"/>
    <property type="match status" value="1"/>
</dbReference>
<keyword evidence="1 2" id="KW-0378">Hydrolase</keyword>
<feature type="domain" description="Nudix hydrolase" evidence="3">
    <location>
        <begin position="8"/>
        <end position="135"/>
    </location>
</feature>
<sequence>MRITKTEVTTDVVIIKIENGNKHILLIQRKNDPHKGKWALPGGFVETDETIITAAVRELKEETGIKVSEAELRFIGYFDNPNRDPRGRIISFAFAAEVPAKTKYKAADDANKAQWFLLNDLPDLAFDHQRIIESI</sequence>
<dbReference type="eggNOG" id="COG1051">
    <property type="taxonomic scope" value="Bacteria"/>
</dbReference>
<dbReference type="Proteomes" id="UP000005631">
    <property type="component" value="Chromosome"/>
</dbReference>
<dbReference type="Gene3D" id="3.90.79.10">
    <property type="entry name" value="Nucleoside Triphosphate Pyrophosphohydrolase"/>
    <property type="match status" value="1"/>
</dbReference>
<dbReference type="InterPro" id="IPR000086">
    <property type="entry name" value="NUDIX_hydrolase_dom"/>
</dbReference>
<organism evidence="4 5">
    <name type="scientific">Owenweeksia hongkongensis (strain DSM 17368 / CIP 108786 / JCM 12287 / NRRL B-23963 / UST20020801)</name>
    <dbReference type="NCBI Taxonomy" id="926562"/>
    <lineage>
        <taxon>Bacteria</taxon>
        <taxon>Pseudomonadati</taxon>
        <taxon>Bacteroidota</taxon>
        <taxon>Flavobacteriia</taxon>
        <taxon>Flavobacteriales</taxon>
        <taxon>Owenweeksiaceae</taxon>
        <taxon>Owenweeksia</taxon>
    </lineage>
</organism>
<evidence type="ECO:0000256" key="2">
    <source>
        <dbReference type="RuleBase" id="RU003476"/>
    </source>
</evidence>